<dbReference type="EMBL" id="CP042304">
    <property type="protein sequence ID" value="QDZ11825.1"/>
    <property type="molecule type" value="Genomic_DNA"/>
</dbReference>
<name>A0A5B8LW93_9HYPH</name>
<reference evidence="1 2" key="1">
    <citation type="submission" date="2019-07" db="EMBL/GenBank/DDBJ databases">
        <title>Full genome sequence of Devosia sp. Gsoil 520.</title>
        <authorList>
            <person name="Im W.-T."/>
        </authorList>
    </citation>
    <scope>NUCLEOTIDE SEQUENCE [LARGE SCALE GENOMIC DNA]</scope>
    <source>
        <strain evidence="1 2">Gsoil 520</strain>
    </source>
</reference>
<sequence length="102" mass="11233">MDETIISKAANVDAGEARRLRFGFDDRLGTSRTLRGEVAEGRFRVHFPRDMPAEEAKVLALGRTTVQTAGVTTVEFPELALPFVRRALSRLNCKLELTGGNS</sequence>
<proteinExistence type="predicted"/>
<dbReference type="KEGG" id="dea:FPZ08_14395"/>
<accession>A0A5B8LW93</accession>
<keyword evidence="2" id="KW-1185">Reference proteome</keyword>
<dbReference type="Proteomes" id="UP000315364">
    <property type="component" value="Chromosome"/>
</dbReference>
<evidence type="ECO:0000313" key="1">
    <source>
        <dbReference type="EMBL" id="QDZ11825.1"/>
    </source>
</evidence>
<protein>
    <submittedName>
        <fullName evidence="1">Uncharacterized protein</fullName>
    </submittedName>
</protein>
<gene>
    <name evidence="1" type="ORF">FPZ08_14395</name>
</gene>
<organism evidence="1 2">
    <name type="scientific">Devosia ginsengisoli</name>
    <dbReference type="NCBI Taxonomy" id="400770"/>
    <lineage>
        <taxon>Bacteria</taxon>
        <taxon>Pseudomonadati</taxon>
        <taxon>Pseudomonadota</taxon>
        <taxon>Alphaproteobacteria</taxon>
        <taxon>Hyphomicrobiales</taxon>
        <taxon>Devosiaceae</taxon>
        <taxon>Devosia</taxon>
    </lineage>
</organism>
<evidence type="ECO:0000313" key="2">
    <source>
        <dbReference type="Proteomes" id="UP000315364"/>
    </source>
</evidence>
<dbReference type="AlphaFoldDB" id="A0A5B8LW93"/>